<protein>
    <submittedName>
        <fullName evidence="1">Uncharacterized protein</fullName>
    </submittedName>
</protein>
<organism evidence="1 2">
    <name type="scientific">Acanthamoeba polyphaga moumouvirus</name>
    <dbReference type="NCBI Taxonomy" id="1269028"/>
    <lineage>
        <taxon>Viruses</taxon>
        <taxon>Varidnaviria</taxon>
        <taxon>Bamfordvirae</taxon>
        <taxon>Nucleocytoviricota</taxon>
        <taxon>Megaviricetes</taxon>
        <taxon>Imitervirales</taxon>
        <taxon>Mimiviridae</taxon>
        <taxon>Megamimivirinae</taxon>
        <taxon>Moumouvirus</taxon>
    </lineage>
</organism>
<dbReference type="OrthoDB" id="34673at10239"/>
<evidence type="ECO:0000313" key="1">
    <source>
        <dbReference type="EMBL" id="AGC02132.1"/>
    </source>
</evidence>
<evidence type="ECO:0000313" key="2">
    <source>
        <dbReference type="Proteomes" id="UP000201640"/>
    </source>
</evidence>
<proteinExistence type="predicted"/>
<dbReference type="GeneID" id="14445690"/>
<dbReference type="KEGG" id="vg:14445690"/>
<name>L7RCU9_9VIRU</name>
<dbReference type="EMBL" id="JX962719">
    <property type="protein sequence ID" value="AGC02132.1"/>
    <property type="molecule type" value="Genomic_DNA"/>
</dbReference>
<gene>
    <name evidence="1" type="ORF">Moumou_00606</name>
</gene>
<reference evidence="1 2" key="1">
    <citation type="journal article" date="2012" name="Genome Biol. Evol.">
        <title>Related Giant Viruses in Distant Locations and Different Habitats: Acanthamoeba polyphaga moumouvirus Represents a Third Lineage of the Mimiviridae That Is Close to the Megavirus Lineage.</title>
        <authorList>
            <person name="Yoosuf N."/>
            <person name="Yutin N."/>
            <person name="Colson P."/>
            <person name="Shabalina S.A."/>
            <person name="Pagnier I."/>
            <person name="Robert C."/>
            <person name="Azza S."/>
            <person name="Klose T."/>
            <person name="Wong J."/>
            <person name="Rossmann M.G."/>
            <person name="La Scola B."/>
            <person name="Raoult D."/>
            <person name="Koonin E.V."/>
        </authorList>
    </citation>
    <scope>NUCLEOTIDE SEQUENCE [LARGE SCALE GENOMIC DNA]</scope>
    <source>
        <strain evidence="1 2">M10A</strain>
    </source>
</reference>
<sequence length="78" mass="9345">MIMKQCFGEGKCIRKREYGYYRPFKCPYNCKVKLCPTCNKHHEPQWVLENNSGQCSECLRIKHNERMMSKVFGGKIYF</sequence>
<dbReference type="Proteomes" id="UP000201640">
    <property type="component" value="Segment"/>
</dbReference>
<accession>L7RCU9</accession>
<keyword evidence="2" id="KW-1185">Reference proteome</keyword>
<dbReference type="RefSeq" id="YP_007354568.1">
    <property type="nucleotide sequence ID" value="NC_020104.1"/>
</dbReference>